<dbReference type="Proteomes" id="UP000192578">
    <property type="component" value="Unassembled WGS sequence"/>
</dbReference>
<accession>A0A1W0WMZ9</accession>
<proteinExistence type="predicted"/>
<protein>
    <submittedName>
        <fullName evidence="2">Uncharacterized protein</fullName>
    </submittedName>
</protein>
<reference evidence="3" key="1">
    <citation type="submission" date="2017-01" db="EMBL/GenBank/DDBJ databases">
        <title>Comparative genomics of anhydrobiosis in the tardigrade Hypsibius dujardini.</title>
        <authorList>
            <person name="Yoshida Y."/>
            <person name="Koutsovoulos G."/>
            <person name="Laetsch D."/>
            <person name="Stevens L."/>
            <person name="Kumar S."/>
            <person name="Horikawa D."/>
            <person name="Ishino K."/>
            <person name="Komine S."/>
            <person name="Tomita M."/>
            <person name="Blaxter M."/>
            <person name="Arakawa K."/>
        </authorList>
    </citation>
    <scope>NUCLEOTIDE SEQUENCE [LARGE SCALE GENOMIC DNA]</scope>
    <source>
        <strain evidence="3">Z151</strain>
    </source>
</reference>
<feature type="chain" id="PRO_5012303242" evidence="1">
    <location>
        <begin position="24"/>
        <end position="132"/>
    </location>
</feature>
<evidence type="ECO:0000256" key="1">
    <source>
        <dbReference type="SAM" id="SignalP"/>
    </source>
</evidence>
<keyword evidence="3" id="KW-1185">Reference proteome</keyword>
<name>A0A1W0WMZ9_HYPEX</name>
<sequence>MTSMEGSPLFYTFFVGFAVMATAAVDRSSFNITIVTYGSPHTPLAAGLPYTAPAYELAVREIRETWGYTVRHVLVQAEEIETCADLEDYAYLVSEFYYRGWDQQSLFVLTLPGECFSVHIETRKMVNYVGTG</sequence>
<keyword evidence="1" id="KW-0732">Signal</keyword>
<evidence type="ECO:0000313" key="2">
    <source>
        <dbReference type="EMBL" id="OQV16565.1"/>
    </source>
</evidence>
<dbReference type="EMBL" id="MTYJ01000072">
    <property type="protein sequence ID" value="OQV16565.1"/>
    <property type="molecule type" value="Genomic_DNA"/>
</dbReference>
<feature type="signal peptide" evidence="1">
    <location>
        <begin position="1"/>
        <end position="23"/>
    </location>
</feature>
<gene>
    <name evidence="2" type="ORF">BV898_09239</name>
</gene>
<dbReference type="AlphaFoldDB" id="A0A1W0WMZ9"/>
<evidence type="ECO:0000313" key="3">
    <source>
        <dbReference type="Proteomes" id="UP000192578"/>
    </source>
</evidence>
<comment type="caution">
    <text evidence="2">The sequence shown here is derived from an EMBL/GenBank/DDBJ whole genome shotgun (WGS) entry which is preliminary data.</text>
</comment>
<dbReference type="OrthoDB" id="10554749at2759"/>
<organism evidence="2 3">
    <name type="scientific">Hypsibius exemplaris</name>
    <name type="common">Freshwater tardigrade</name>
    <dbReference type="NCBI Taxonomy" id="2072580"/>
    <lineage>
        <taxon>Eukaryota</taxon>
        <taxon>Metazoa</taxon>
        <taxon>Ecdysozoa</taxon>
        <taxon>Tardigrada</taxon>
        <taxon>Eutardigrada</taxon>
        <taxon>Parachela</taxon>
        <taxon>Hypsibioidea</taxon>
        <taxon>Hypsibiidae</taxon>
        <taxon>Hypsibius</taxon>
    </lineage>
</organism>